<dbReference type="RefSeq" id="WP_144889649.1">
    <property type="nucleotide sequence ID" value="NZ_VLKO01000002.1"/>
</dbReference>
<evidence type="ECO:0000313" key="1">
    <source>
        <dbReference type="EMBL" id="TWI02366.1"/>
    </source>
</evidence>
<dbReference type="EMBL" id="VLKO01000002">
    <property type="protein sequence ID" value="TWI02366.1"/>
    <property type="molecule type" value="Genomic_DNA"/>
</dbReference>
<dbReference type="InterPro" id="IPR005901">
    <property type="entry name" value="GLPGLI"/>
</dbReference>
<name>A0ABY3FMW6_9FLAO</name>
<dbReference type="NCBIfam" id="TIGR01200">
    <property type="entry name" value="GLPGLI"/>
    <property type="match status" value="1"/>
</dbReference>
<reference evidence="1 2" key="1">
    <citation type="journal article" date="2015" name="Stand. Genomic Sci.">
        <title>Genomic Encyclopedia of Bacterial and Archaeal Type Strains, Phase III: the genomes of soil and plant-associated and newly described type strains.</title>
        <authorList>
            <person name="Whitman W.B."/>
            <person name="Woyke T."/>
            <person name="Klenk H.P."/>
            <person name="Zhou Y."/>
            <person name="Lilburn T.G."/>
            <person name="Beck B.J."/>
            <person name="De Vos P."/>
            <person name="Vandamme P."/>
            <person name="Eisen J.A."/>
            <person name="Garrity G."/>
            <person name="Hugenholtz P."/>
            <person name="Kyrpides N.C."/>
        </authorList>
    </citation>
    <scope>NUCLEOTIDE SEQUENCE [LARGE SCALE GENOMIC DNA]</scope>
    <source>
        <strain evidence="1 2">CGMCC 1.6847</strain>
    </source>
</reference>
<dbReference type="Proteomes" id="UP000317519">
    <property type="component" value="Unassembled WGS sequence"/>
</dbReference>
<evidence type="ECO:0000313" key="2">
    <source>
        <dbReference type="Proteomes" id="UP000317519"/>
    </source>
</evidence>
<comment type="caution">
    <text evidence="1">The sequence shown here is derived from an EMBL/GenBank/DDBJ whole genome shotgun (WGS) entry which is preliminary data.</text>
</comment>
<protein>
    <submittedName>
        <fullName evidence="1">GLPGLI family protein</fullName>
    </submittedName>
</protein>
<gene>
    <name evidence="1" type="ORF">IQ05_00612</name>
</gene>
<accession>A0ABY3FMW6</accession>
<proteinExistence type="predicted"/>
<dbReference type="Pfam" id="PF09697">
    <property type="entry name" value="Porph_ging"/>
    <property type="match status" value="1"/>
</dbReference>
<keyword evidence="2" id="KW-1185">Reference proteome</keyword>
<sequence>MRFIFYFLFFTTVLFSQNSGVITYKVKMPDTKISPNLKAEMLLKEIKEKSEKQEYILEFNANQSHFYLNEMIQDESAINTSSSKIISVLIGGSNYYDKEKNTSINAGMHGIYIKDDNPNKDWVVTTESKLIDDYKCYKAEYTEIYKSRGVNKTKIITAWFAPSLPYPFGPKGYNGLPGLILELEDSNKNIKVFVSKIEIKKDEIFIKFPKSEAISMDEYMSKTSSGVFYKNN</sequence>
<organism evidence="1 2">
    <name type="scientific">Flavobacterium tiangeerense</name>
    <dbReference type="NCBI Taxonomy" id="459471"/>
    <lineage>
        <taxon>Bacteria</taxon>
        <taxon>Pseudomonadati</taxon>
        <taxon>Bacteroidota</taxon>
        <taxon>Flavobacteriia</taxon>
        <taxon>Flavobacteriales</taxon>
        <taxon>Flavobacteriaceae</taxon>
        <taxon>Flavobacterium</taxon>
    </lineage>
</organism>